<keyword evidence="2" id="KW-1185">Reference proteome</keyword>
<dbReference type="AlphaFoldDB" id="B4LU80"/>
<evidence type="ECO:0000313" key="2">
    <source>
        <dbReference type="Proteomes" id="UP000008792"/>
    </source>
</evidence>
<dbReference type="Proteomes" id="UP000008792">
    <property type="component" value="Unassembled WGS sequence"/>
</dbReference>
<gene>
    <name evidence="1" type="primary">Dvir\GJ24538</name>
    <name evidence="1" type="ORF">Dvir_GJ24538</name>
</gene>
<dbReference type="PhylomeDB" id="B4LU80"/>
<sequence length="108" mass="11998">MAEIQQVNIQCECYHRHGPLYVLRPWAWGRPCRRCRRMMDRNVVVVPTSGAAAVTVTPAMTSTRRSPVVVSTTTTQAVPVQQQQVVLTQQTSYPATLPPTYSETVVVG</sequence>
<reference evidence="1 2" key="1">
    <citation type="journal article" date="2007" name="Nature">
        <title>Evolution of genes and genomes on the Drosophila phylogeny.</title>
        <authorList>
            <consortium name="Drosophila 12 Genomes Consortium"/>
            <person name="Clark A.G."/>
            <person name="Eisen M.B."/>
            <person name="Smith D.R."/>
            <person name="Bergman C.M."/>
            <person name="Oliver B."/>
            <person name="Markow T.A."/>
            <person name="Kaufman T.C."/>
            <person name="Kellis M."/>
            <person name="Gelbart W."/>
            <person name="Iyer V.N."/>
            <person name="Pollard D.A."/>
            <person name="Sackton T.B."/>
            <person name="Larracuente A.M."/>
            <person name="Singh N.D."/>
            <person name="Abad J.P."/>
            <person name="Abt D.N."/>
            <person name="Adryan B."/>
            <person name="Aguade M."/>
            <person name="Akashi H."/>
            <person name="Anderson W.W."/>
            <person name="Aquadro C.F."/>
            <person name="Ardell D.H."/>
            <person name="Arguello R."/>
            <person name="Artieri C.G."/>
            <person name="Barbash D.A."/>
            <person name="Barker D."/>
            <person name="Barsanti P."/>
            <person name="Batterham P."/>
            <person name="Batzoglou S."/>
            <person name="Begun D."/>
            <person name="Bhutkar A."/>
            <person name="Blanco E."/>
            <person name="Bosak S.A."/>
            <person name="Bradley R.K."/>
            <person name="Brand A.D."/>
            <person name="Brent M.R."/>
            <person name="Brooks A.N."/>
            <person name="Brown R.H."/>
            <person name="Butlin R.K."/>
            <person name="Caggese C."/>
            <person name="Calvi B.R."/>
            <person name="Bernardo de Carvalho A."/>
            <person name="Caspi A."/>
            <person name="Castrezana S."/>
            <person name="Celniker S.E."/>
            <person name="Chang J.L."/>
            <person name="Chapple C."/>
            <person name="Chatterji S."/>
            <person name="Chinwalla A."/>
            <person name="Civetta A."/>
            <person name="Clifton S.W."/>
            <person name="Comeron J.M."/>
            <person name="Costello J.C."/>
            <person name="Coyne J.A."/>
            <person name="Daub J."/>
            <person name="David R.G."/>
            <person name="Delcher A.L."/>
            <person name="Delehaunty K."/>
            <person name="Do C.B."/>
            <person name="Ebling H."/>
            <person name="Edwards K."/>
            <person name="Eickbush T."/>
            <person name="Evans J.D."/>
            <person name="Filipski A."/>
            <person name="Findeiss S."/>
            <person name="Freyhult E."/>
            <person name="Fulton L."/>
            <person name="Fulton R."/>
            <person name="Garcia A.C."/>
            <person name="Gardiner A."/>
            <person name="Garfield D.A."/>
            <person name="Garvin B.E."/>
            <person name="Gibson G."/>
            <person name="Gilbert D."/>
            <person name="Gnerre S."/>
            <person name="Godfrey J."/>
            <person name="Good R."/>
            <person name="Gotea V."/>
            <person name="Gravely B."/>
            <person name="Greenberg A.J."/>
            <person name="Griffiths-Jones S."/>
            <person name="Gross S."/>
            <person name="Guigo R."/>
            <person name="Gustafson E.A."/>
            <person name="Haerty W."/>
            <person name="Hahn M.W."/>
            <person name="Halligan D.L."/>
            <person name="Halpern A.L."/>
            <person name="Halter G.M."/>
            <person name="Han M.V."/>
            <person name="Heger A."/>
            <person name="Hillier L."/>
            <person name="Hinrichs A.S."/>
            <person name="Holmes I."/>
            <person name="Hoskins R.A."/>
            <person name="Hubisz M.J."/>
            <person name="Hultmark D."/>
            <person name="Huntley M.A."/>
            <person name="Jaffe D.B."/>
            <person name="Jagadeeshan S."/>
            <person name="Jeck W.R."/>
            <person name="Johnson J."/>
            <person name="Jones C.D."/>
            <person name="Jordan W.C."/>
            <person name="Karpen G.H."/>
            <person name="Kataoka E."/>
            <person name="Keightley P.D."/>
            <person name="Kheradpour P."/>
            <person name="Kirkness E.F."/>
            <person name="Koerich L.B."/>
            <person name="Kristiansen K."/>
            <person name="Kudrna D."/>
            <person name="Kulathinal R.J."/>
            <person name="Kumar S."/>
            <person name="Kwok R."/>
            <person name="Lander E."/>
            <person name="Langley C.H."/>
            <person name="Lapoint R."/>
            <person name="Lazzaro B.P."/>
            <person name="Lee S.J."/>
            <person name="Levesque L."/>
            <person name="Li R."/>
            <person name="Lin C.F."/>
            <person name="Lin M.F."/>
            <person name="Lindblad-Toh K."/>
            <person name="Llopart A."/>
            <person name="Long M."/>
            <person name="Low L."/>
            <person name="Lozovsky E."/>
            <person name="Lu J."/>
            <person name="Luo M."/>
            <person name="Machado C.A."/>
            <person name="Makalowski W."/>
            <person name="Marzo M."/>
            <person name="Matsuda M."/>
            <person name="Matzkin L."/>
            <person name="McAllister B."/>
            <person name="McBride C.S."/>
            <person name="McKernan B."/>
            <person name="McKernan K."/>
            <person name="Mendez-Lago M."/>
            <person name="Minx P."/>
            <person name="Mollenhauer M.U."/>
            <person name="Montooth K."/>
            <person name="Mount S.M."/>
            <person name="Mu X."/>
            <person name="Myers E."/>
            <person name="Negre B."/>
            <person name="Newfeld S."/>
            <person name="Nielsen R."/>
            <person name="Noor M.A."/>
            <person name="O'Grady P."/>
            <person name="Pachter L."/>
            <person name="Papaceit M."/>
            <person name="Parisi M.J."/>
            <person name="Parisi M."/>
            <person name="Parts L."/>
            <person name="Pedersen J.S."/>
            <person name="Pesole G."/>
            <person name="Phillippy A.M."/>
            <person name="Ponting C.P."/>
            <person name="Pop M."/>
            <person name="Porcelli D."/>
            <person name="Powell J.R."/>
            <person name="Prohaska S."/>
            <person name="Pruitt K."/>
            <person name="Puig M."/>
            <person name="Quesneville H."/>
            <person name="Ram K.R."/>
            <person name="Rand D."/>
            <person name="Rasmussen M.D."/>
            <person name="Reed L.K."/>
            <person name="Reenan R."/>
            <person name="Reily A."/>
            <person name="Remington K.A."/>
            <person name="Rieger T.T."/>
            <person name="Ritchie M.G."/>
            <person name="Robin C."/>
            <person name="Rogers Y.H."/>
            <person name="Rohde C."/>
            <person name="Rozas J."/>
            <person name="Rubenfield M.J."/>
            <person name="Ruiz A."/>
            <person name="Russo S."/>
            <person name="Salzberg S.L."/>
            <person name="Sanchez-Gracia A."/>
            <person name="Saranga D.J."/>
            <person name="Sato H."/>
            <person name="Schaeffer S.W."/>
            <person name="Schatz M.C."/>
            <person name="Schlenke T."/>
            <person name="Schwartz R."/>
            <person name="Segarra C."/>
            <person name="Singh R.S."/>
            <person name="Sirot L."/>
            <person name="Sirota M."/>
            <person name="Sisneros N.B."/>
            <person name="Smith C.D."/>
            <person name="Smith T.F."/>
            <person name="Spieth J."/>
            <person name="Stage D.E."/>
            <person name="Stark A."/>
            <person name="Stephan W."/>
            <person name="Strausberg R.L."/>
            <person name="Strempel S."/>
            <person name="Sturgill D."/>
            <person name="Sutton G."/>
            <person name="Sutton G.G."/>
            <person name="Tao W."/>
            <person name="Teichmann S."/>
            <person name="Tobari Y.N."/>
            <person name="Tomimura Y."/>
            <person name="Tsolas J.M."/>
            <person name="Valente V.L."/>
            <person name="Venter E."/>
            <person name="Venter J.C."/>
            <person name="Vicario S."/>
            <person name="Vieira F.G."/>
            <person name="Vilella A.J."/>
            <person name="Villasante A."/>
            <person name="Walenz B."/>
            <person name="Wang J."/>
            <person name="Wasserman M."/>
            <person name="Watts T."/>
            <person name="Wilson D."/>
            <person name="Wilson R.K."/>
            <person name="Wing R.A."/>
            <person name="Wolfner M.F."/>
            <person name="Wong A."/>
            <person name="Wong G.K."/>
            <person name="Wu C.I."/>
            <person name="Wu G."/>
            <person name="Yamamoto D."/>
            <person name="Yang H.P."/>
            <person name="Yang S.P."/>
            <person name="Yorke J.A."/>
            <person name="Yoshida K."/>
            <person name="Zdobnov E."/>
            <person name="Zhang P."/>
            <person name="Zhang Y."/>
            <person name="Zimin A.V."/>
            <person name="Baldwin J."/>
            <person name="Abdouelleil A."/>
            <person name="Abdulkadir J."/>
            <person name="Abebe A."/>
            <person name="Abera B."/>
            <person name="Abreu J."/>
            <person name="Acer S.C."/>
            <person name="Aftuck L."/>
            <person name="Alexander A."/>
            <person name="An P."/>
            <person name="Anderson E."/>
            <person name="Anderson S."/>
            <person name="Arachi H."/>
            <person name="Azer M."/>
            <person name="Bachantsang P."/>
            <person name="Barry A."/>
            <person name="Bayul T."/>
            <person name="Berlin A."/>
            <person name="Bessette D."/>
            <person name="Bloom T."/>
            <person name="Blye J."/>
            <person name="Boguslavskiy L."/>
            <person name="Bonnet C."/>
            <person name="Boukhgalter B."/>
            <person name="Bourzgui I."/>
            <person name="Brown A."/>
            <person name="Cahill P."/>
            <person name="Channer S."/>
            <person name="Cheshatsang Y."/>
            <person name="Chuda L."/>
            <person name="Citroen M."/>
            <person name="Collymore A."/>
            <person name="Cooke P."/>
            <person name="Costello M."/>
            <person name="D'Aco K."/>
            <person name="Daza R."/>
            <person name="De Haan G."/>
            <person name="DeGray S."/>
            <person name="DeMaso C."/>
            <person name="Dhargay N."/>
            <person name="Dooley K."/>
            <person name="Dooley E."/>
            <person name="Doricent M."/>
            <person name="Dorje P."/>
            <person name="Dorjee K."/>
            <person name="Dupes A."/>
            <person name="Elong R."/>
            <person name="Falk J."/>
            <person name="Farina A."/>
            <person name="Faro S."/>
            <person name="Ferguson D."/>
            <person name="Fisher S."/>
            <person name="Foley C.D."/>
            <person name="Franke A."/>
            <person name="Friedrich D."/>
            <person name="Gadbois L."/>
            <person name="Gearin G."/>
            <person name="Gearin C.R."/>
            <person name="Giannoukos G."/>
            <person name="Goode T."/>
            <person name="Graham J."/>
            <person name="Grandbois E."/>
            <person name="Grewal S."/>
            <person name="Gyaltsen K."/>
            <person name="Hafez N."/>
            <person name="Hagos B."/>
            <person name="Hall J."/>
            <person name="Henson C."/>
            <person name="Hollinger A."/>
            <person name="Honan T."/>
            <person name="Huard M.D."/>
            <person name="Hughes L."/>
            <person name="Hurhula B."/>
            <person name="Husby M.E."/>
            <person name="Kamat A."/>
            <person name="Kanga B."/>
            <person name="Kashin S."/>
            <person name="Khazanovich D."/>
            <person name="Kisner P."/>
            <person name="Lance K."/>
            <person name="Lara M."/>
            <person name="Lee W."/>
            <person name="Lennon N."/>
            <person name="Letendre F."/>
            <person name="LeVine R."/>
            <person name="Lipovsky A."/>
            <person name="Liu X."/>
            <person name="Liu J."/>
            <person name="Liu S."/>
            <person name="Lokyitsang T."/>
            <person name="Lokyitsang Y."/>
            <person name="Lubonja R."/>
            <person name="Lui A."/>
            <person name="MacDonald P."/>
            <person name="Magnisalis V."/>
            <person name="Maru K."/>
            <person name="Matthews C."/>
            <person name="McCusker W."/>
            <person name="McDonough S."/>
            <person name="Mehta T."/>
            <person name="Meldrim J."/>
            <person name="Meneus L."/>
            <person name="Mihai O."/>
            <person name="Mihalev A."/>
            <person name="Mihova T."/>
            <person name="Mittelman R."/>
            <person name="Mlenga V."/>
            <person name="Montmayeur A."/>
            <person name="Mulrain L."/>
            <person name="Navidi A."/>
            <person name="Naylor J."/>
            <person name="Negash T."/>
            <person name="Nguyen T."/>
            <person name="Nguyen N."/>
            <person name="Nicol R."/>
            <person name="Norbu C."/>
            <person name="Norbu N."/>
            <person name="Novod N."/>
            <person name="O'Neill B."/>
            <person name="Osman S."/>
            <person name="Markiewicz E."/>
            <person name="Oyono O.L."/>
            <person name="Patti C."/>
            <person name="Phunkhang P."/>
            <person name="Pierre F."/>
            <person name="Priest M."/>
            <person name="Raghuraman S."/>
            <person name="Rege F."/>
            <person name="Reyes R."/>
            <person name="Rise C."/>
            <person name="Rogov P."/>
            <person name="Ross K."/>
            <person name="Ryan E."/>
            <person name="Settipalli S."/>
            <person name="Shea T."/>
            <person name="Sherpa N."/>
            <person name="Shi L."/>
            <person name="Shih D."/>
            <person name="Sparrow T."/>
            <person name="Spaulding J."/>
            <person name="Stalker J."/>
            <person name="Stange-Thomann N."/>
            <person name="Stavropoulos S."/>
            <person name="Stone C."/>
            <person name="Strader C."/>
            <person name="Tesfaye S."/>
            <person name="Thomson T."/>
            <person name="Thoulutsang Y."/>
            <person name="Thoulutsang D."/>
            <person name="Topham K."/>
            <person name="Topping I."/>
            <person name="Tsamla T."/>
            <person name="Vassiliev H."/>
            <person name="Vo A."/>
            <person name="Wangchuk T."/>
            <person name="Wangdi T."/>
            <person name="Weiand M."/>
            <person name="Wilkinson J."/>
            <person name="Wilson A."/>
            <person name="Yadav S."/>
            <person name="Young G."/>
            <person name="Yu Q."/>
            <person name="Zembek L."/>
            <person name="Zhong D."/>
            <person name="Zimmer A."/>
            <person name="Zwirko Z."/>
            <person name="Jaffe D.B."/>
            <person name="Alvarez P."/>
            <person name="Brockman W."/>
            <person name="Butler J."/>
            <person name="Chin C."/>
            <person name="Gnerre S."/>
            <person name="Grabherr M."/>
            <person name="Kleber M."/>
            <person name="Mauceli E."/>
            <person name="MacCallum I."/>
        </authorList>
    </citation>
    <scope>NUCLEOTIDE SEQUENCE [LARGE SCALE GENOMIC DNA]</scope>
    <source>
        <strain evidence="2">Tucson 15010-1051.87</strain>
    </source>
</reference>
<dbReference type="OMA" id="CECYHRH"/>
<dbReference type="InParanoid" id="B4LU80"/>
<proteinExistence type="predicted"/>
<organism evidence="1 2">
    <name type="scientific">Drosophila virilis</name>
    <name type="common">Fruit fly</name>
    <dbReference type="NCBI Taxonomy" id="7244"/>
    <lineage>
        <taxon>Eukaryota</taxon>
        <taxon>Metazoa</taxon>
        <taxon>Ecdysozoa</taxon>
        <taxon>Arthropoda</taxon>
        <taxon>Hexapoda</taxon>
        <taxon>Insecta</taxon>
        <taxon>Pterygota</taxon>
        <taxon>Neoptera</taxon>
        <taxon>Endopterygota</taxon>
        <taxon>Diptera</taxon>
        <taxon>Brachycera</taxon>
        <taxon>Muscomorpha</taxon>
        <taxon>Ephydroidea</taxon>
        <taxon>Drosophilidae</taxon>
        <taxon>Drosophila</taxon>
    </lineage>
</organism>
<protein>
    <submittedName>
        <fullName evidence="1">Uncharacterized protein</fullName>
    </submittedName>
</protein>
<name>B4LU80_DROVI</name>
<evidence type="ECO:0000313" key="1">
    <source>
        <dbReference type="EMBL" id="EDW64067.1"/>
    </source>
</evidence>
<accession>B4LU80</accession>
<dbReference type="KEGG" id="dvi:6627401"/>
<dbReference type="HOGENOM" id="CLU_156090_0_0_1"/>
<dbReference type="EMBL" id="CH940649">
    <property type="protein sequence ID" value="EDW64067.1"/>
    <property type="molecule type" value="Genomic_DNA"/>
</dbReference>